<evidence type="ECO:0000313" key="3">
    <source>
        <dbReference type="Proteomes" id="UP000077786"/>
    </source>
</evidence>
<dbReference type="PATRIC" id="fig|38307.3.peg.421"/>
<accession>A0A1B6VNN2</accession>
<dbReference type="EMBL" id="LUTU01000004">
    <property type="protein sequence ID" value="OAJ68836.1"/>
    <property type="molecule type" value="Genomic_DNA"/>
</dbReference>
<gene>
    <name evidence="2" type="ORF">A0123_00400</name>
</gene>
<dbReference type="InterPro" id="IPR036388">
    <property type="entry name" value="WH-like_DNA-bd_sf"/>
</dbReference>
<organism evidence="2 3">
    <name type="scientific">Gluconobacter cerinus</name>
    <dbReference type="NCBI Taxonomy" id="38307"/>
    <lineage>
        <taxon>Bacteria</taxon>
        <taxon>Pseudomonadati</taxon>
        <taxon>Pseudomonadota</taxon>
        <taxon>Alphaproteobacteria</taxon>
        <taxon>Acetobacterales</taxon>
        <taxon>Acetobacteraceae</taxon>
        <taxon>Gluconobacter</taxon>
    </lineage>
</organism>
<protein>
    <submittedName>
        <fullName evidence="2">Transcriptional regulator</fullName>
    </submittedName>
</protein>
<dbReference type="PANTHER" id="PTHR33164:SF44">
    <property type="entry name" value="TRANSCRIPTIONAL REGULATORY PROTEIN"/>
    <property type="match status" value="1"/>
</dbReference>
<dbReference type="GO" id="GO:0006950">
    <property type="term" value="P:response to stress"/>
    <property type="evidence" value="ECO:0007669"/>
    <property type="project" value="TreeGrafter"/>
</dbReference>
<dbReference type="PROSITE" id="PS50995">
    <property type="entry name" value="HTH_MARR_2"/>
    <property type="match status" value="1"/>
</dbReference>
<name>A0A1B6VNN2_9PROT</name>
<dbReference type="SUPFAM" id="SSF46785">
    <property type="entry name" value="Winged helix' DNA-binding domain"/>
    <property type="match status" value="1"/>
</dbReference>
<dbReference type="Pfam" id="PF12802">
    <property type="entry name" value="MarR_2"/>
    <property type="match status" value="1"/>
</dbReference>
<proteinExistence type="predicted"/>
<comment type="caution">
    <text evidence="2">The sequence shown here is derived from an EMBL/GenBank/DDBJ whole genome shotgun (WGS) entry which is preliminary data.</text>
</comment>
<dbReference type="PANTHER" id="PTHR33164">
    <property type="entry name" value="TRANSCRIPTIONAL REGULATOR, MARR FAMILY"/>
    <property type="match status" value="1"/>
</dbReference>
<dbReference type="SMART" id="SM00347">
    <property type="entry name" value="HTH_MARR"/>
    <property type="match status" value="1"/>
</dbReference>
<dbReference type="InterPro" id="IPR000835">
    <property type="entry name" value="HTH_MarR-typ"/>
</dbReference>
<dbReference type="PRINTS" id="PR00598">
    <property type="entry name" value="HTHMARR"/>
</dbReference>
<dbReference type="OrthoDB" id="9799368at2"/>
<dbReference type="Gene3D" id="1.10.10.10">
    <property type="entry name" value="Winged helix-like DNA-binding domain superfamily/Winged helix DNA-binding domain"/>
    <property type="match status" value="1"/>
</dbReference>
<evidence type="ECO:0000313" key="2">
    <source>
        <dbReference type="EMBL" id="OAJ68836.1"/>
    </source>
</evidence>
<sequence>MTMRLPDGPPSATAHLYLREEQIRQSYEALMLAWRSLNSECETLLRENGLGSAHHRILFLVAAHPGITPSALLASLGITKQSLGRALGDLRERNFLVQEEDRHDRRKRPLKLTPEGEAIERQLFQLIRDVMTRAYREAGVTAVEGFKRVLSPLQIAPGGGFR</sequence>
<dbReference type="GO" id="GO:0003700">
    <property type="term" value="F:DNA-binding transcription factor activity"/>
    <property type="evidence" value="ECO:0007669"/>
    <property type="project" value="InterPro"/>
</dbReference>
<reference evidence="2 3" key="1">
    <citation type="submission" date="2016-03" db="EMBL/GenBank/DDBJ databases">
        <title>Draft genome sequence of Gluconobacter cerinus strain CECT 9110.</title>
        <authorList>
            <person name="Sainz F."/>
            <person name="Mas A."/>
            <person name="Torija M.J."/>
        </authorList>
    </citation>
    <scope>NUCLEOTIDE SEQUENCE [LARGE SCALE GENOMIC DNA]</scope>
    <source>
        <strain evidence="2 3">CECT 9110</strain>
    </source>
</reference>
<dbReference type="Proteomes" id="UP000077786">
    <property type="component" value="Unassembled WGS sequence"/>
</dbReference>
<feature type="domain" description="HTH marR-type" evidence="1">
    <location>
        <begin position="23"/>
        <end position="155"/>
    </location>
</feature>
<dbReference type="AlphaFoldDB" id="A0A1B6VNN2"/>
<dbReference type="InterPro" id="IPR039422">
    <property type="entry name" value="MarR/SlyA-like"/>
</dbReference>
<dbReference type="InterPro" id="IPR036390">
    <property type="entry name" value="WH_DNA-bd_sf"/>
</dbReference>
<evidence type="ECO:0000259" key="1">
    <source>
        <dbReference type="PROSITE" id="PS50995"/>
    </source>
</evidence>